<sequence>MKCTVMMEASLAISIHSSTFKPRTVKNSVQILISEISFEFLI</sequence>
<reference evidence="1 2" key="1">
    <citation type="submission" date="2018-06" db="EMBL/GenBank/DDBJ databases">
        <authorList>
            <consortium name="Pathogen Informatics"/>
            <person name="Doyle S."/>
        </authorList>
    </citation>
    <scope>NUCLEOTIDE SEQUENCE [LARGE SCALE GENOMIC DNA]</scope>
    <source>
        <strain evidence="1 2">NCTC4837</strain>
    </source>
</reference>
<evidence type="ECO:0000313" key="2">
    <source>
        <dbReference type="Proteomes" id="UP000251082"/>
    </source>
</evidence>
<dbReference type="AlphaFoldDB" id="A0A2X2HJE2"/>
<organism evidence="1 2">
    <name type="scientific">Shigella dysenteriae</name>
    <dbReference type="NCBI Taxonomy" id="622"/>
    <lineage>
        <taxon>Bacteria</taxon>
        <taxon>Pseudomonadati</taxon>
        <taxon>Pseudomonadota</taxon>
        <taxon>Gammaproteobacteria</taxon>
        <taxon>Enterobacterales</taxon>
        <taxon>Enterobacteriaceae</taxon>
        <taxon>Shigella</taxon>
    </lineage>
</organism>
<evidence type="ECO:0000313" key="1">
    <source>
        <dbReference type="EMBL" id="SPZ69778.1"/>
    </source>
</evidence>
<protein>
    <submittedName>
        <fullName evidence="1">Uncharacterized protein</fullName>
    </submittedName>
</protein>
<gene>
    <name evidence="1" type="ORF">NCTC4837_01796</name>
</gene>
<dbReference type="Proteomes" id="UP000251082">
    <property type="component" value="Unassembled WGS sequence"/>
</dbReference>
<name>A0A2X2HJE2_SHIDY</name>
<dbReference type="EMBL" id="UAUQ01000003">
    <property type="protein sequence ID" value="SPZ69778.1"/>
    <property type="molecule type" value="Genomic_DNA"/>
</dbReference>
<accession>A0A2X2HJE2</accession>
<proteinExistence type="predicted"/>